<dbReference type="AlphaFoldDB" id="A0A3B0W2Y7"/>
<feature type="transmembrane region" description="Helical" evidence="1">
    <location>
        <begin position="12"/>
        <end position="37"/>
    </location>
</feature>
<accession>A0A3B0W2Y7</accession>
<dbReference type="InterPro" id="IPR032314">
    <property type="entry name" value="DUF4845"/>
</dbReference>
<proteinExistence type="predicted"/>
<evidence type="ECO:0008006" key="3">
    <source>
        <dbReference type="Google" id="ProtNLM"/>
    </source>
</evidence>
<dbReference type="EMBL" id="UOFA01000002">
    <property type="protein sequence ID" value="VAW43659.1"/>
    <property type="molecule type" value="Genomic_DNA"/>
</dbReference>
<name>A0A3B0W2Y7_9ZZZZ</name>
<sequence>MRSLKKAKGFTLIGFIFVLGILGFFLFAGMQIGPVYMDHMSVMKAMKTAASEGANQSPAEIKSRISKLLYISYVDQAKAKDFKIIRGNGREIQVKYQVEKEFFYNLSFLMRFEDTVPLN</sequence>
<evidence type="ECO:0000313" key="2">
    <source>
        <dbReference type="EMBL" id="VAW43659.1"/>
    </source>
</evidence>
<keyword evidence="1" id="KW-1133">Transmembrane helix</keyword>
<keyword evidence="1" id="KW-0472">Membrane</keyword>
<protein>
    <recommendedName>
        <fullName evidence="3">DUF4845 domain-containing protein</fullName>
    </recommendedName>
</protein>
<organism evidence="2">
    <name type="scientific">hydrothermal vent metagenome</name>
    <dbReference type="NCBI Taxonomy" id="652676"/>
    <lineage>
        <taxon>unclassified sequences</taxon>
        <taxon>metagenomes</taxon>
        <taxon>ecological metagenomes</taxon>
    </lineage>
</organism>
<keyword evidence="1" id="KW-0812">Transmembrane</keyword>
<gene>
    <name evidence="2" type="ORF">MNBD_GAMMA02-1028</name>
</gene>
<dbReference type="Pfam" id="PF16137">
    <property type="entry name" value="DUF4845"/>
    <property type="match status" value="1"/>
</dbReference>
<reference evidence="2" key="1">
    <citation type="submission" date="2018-06" db="EMBL/GenBank/DDBJ databases">
        <authorList>
            <person name="Zhirakovskaya E."/>
        </authorList>
    </citation>
    <scope>NUCLEOTIDE SEQUENCE</scope>
</reference>
<evidence type="ECO:0000256" key="1">
    <source>
        <dbReference type="SAM" id="Phobius"/>
    </source>
</evidence>